<dbReference type="PANTHER" id="PTHR43798">
    <property type="entry name" value="MONOACYLGLYCEROL LIPASE"/>
    <property type="match status" value="1"/>
</dbReference>
<feature type="domain" description="AB hydrolase-1" evidence="1">
    <location>
        <begin position="28"/>
        <end position="182"/>
    </location>
</feature>
<gene>
    <name evidence="2" type="ORF">QO001_005720</name>
</gene>
<dbReference type="RefSeq" id="WP_230367896.1">
    <property type="nucleotide sequence ID" value="NZ_JAJALK010000017.1"/>
</dbReference>
<protein>
    <submittedName>
        <fullName evidence="2">Pimeloyl-ACP methyl ester carboxylesterase</fullName>
    </submittedName>
</protein>
<comment type="caution">
    <text evidence="2">The sequence shown here is derived from an EMBL/GenBank/DDBJ whole genome shotgun (WGS) entry which is preliminary data.</text>
</comment>
<dbReference type="InterPro" id="IPR050266">
    <property type="entry name" value="AB_hydrolase_sf"/>
</dbReference>
<accession>A0AAJ1U2H7</accession>
<dbReference type="EMBL" id="JAUSWL010000017">
    <property type="protein sequence ID" value="MDQ0546768.1"/>
    <property type="molecule type" value="Genomic_DNA"/>
</dbReference>
<dbReference type="Proteomes" id="UP001223420">
    <property type="component" value="Unassembled WGS sequence"/>
</dbReference>
<evidence type="ECO:0000259" key="1">
    <source>
        <dbReference type="Pfam" id="PF00561"/>
    </source>
</evidence>
<sequence>MPKLRNDGRTLDYEIVDFVPPWNTRAGTIIFHHGVGVDRHLWRQWIPILAGAHRIILFDMFGWGAFPATEDERSWSAPSRVDDVLALADAVKARTFHLVGESYGGTIALMVALRAPGRVETLTISNAAHVGSSIAATGIWERLLSEGGVQAWSNHMMEQRFFPDTLPPDMELWFAAQQAACESGAIRETLKALVAVDIAAEVSRLSMPVLLLHPDSSPFISVALMADLHGRLHNSEMQVFAHARHGLPFSHGRECATVLKRFLDRHASLASAQAD</sequence>
<reference evidence="2" key="1">
    <citation type="submission" date="2023-07" db="EMBL/GenBank/DDBJ databases">
        <title>Genomic Encyclopedia of Type Strains, Phase IV (KMG-IV): sequencing the most valuable type-strain genomes for metagenomic binning, comparative biology and taxonomic classification.</title>
        <authorList>
            <person name="Goeker M."/>
        </authorList>
    </citation>
    <scope>NUCLEOTIDE SEQUENCE</scope>
    <source>
        <strain evidence="2">DSM 19569</strain>
    </source>
</reference>
<evidence type="ECO:0000313" key="3">
    <source>
        <dbReference type="Proteomes" id="UP001223420"/>
    </source>
</evidence>
<dbReference type="InterPro" id="IPR029058">
    <property type="entry name" value="AB_hydrolase_fold"/>
</dbReference>
<evidence type="ECO:0000313" key="2">
    <source>
        <dbReference type="EMBL" id="MDQ0546768.1"/>
    </source>
</evidence>
<proteinExistence type="predicted"/>
<dbReference type="AlphaFoldDB" id="A0AAJ1U2H7"/>
<organism evidence="2 3">
    <name type="scientific">Methylobacterium brachiatum</name>
    <dbReference type="NCBI Taxonomy" id="269660"/>
    <lineage>
        <taxon>Bacteria</taxon>
        <taxon>Pseudomonadati</taxon>
        <taxon>Pseudomonadota</taxon>
        <taxon>Alphaproteobacteria</taxon>
        <taxon>Hyphomicrobiales</taxon>
        <taxon>Methylobacteriaceae</taxon>
        <taxon>Methylobacterium</taxon>
    </lineage>
</organism>
<dbReference type="Gene3D" id="3.40.50.1820">
    <property type="entry name" value="alpha/beta hydrolase"/>
    <property type="match status" value="1"/>
</dbReference>
<dbReference type="PRINTS" id="PR00111">
    <property type="entry name" value="ABHYDROLASE"/>
</dbReference>
<dbReference type="InterPro" id="IPR000073">
    <property type="entry name" value="AB_hydrolase_1"/>
</dbReference>
<dbReference type="SUPFAM" id="SSF53474">
    <property type="entry name" value="alpha/beta-Hydrolases"/>
    <property type="match status" value="1"/>
</dbReference>
<dbReference type="GO" id="GO:0016020">
    <property type="term" value="C:membrane"/>
    <property type="evidence" value="ECO:0007669"/>
    <property type="project" value="TreeGrafter"/>
</dbReference>
<dbReference type="Pfam" id="PF00561">
    <property type="entry name" value="Abhydrolase_1"/>
    <property type="match status" value="1"/>
</dbReference>
<name>A0AAJ1U2H7_9HYPH</name>
<dbReference type="PANTHER" id="PTHR43798:SF33">
    <property type="entry name" value="HYDROLASE, PUTATIVE (AFU_ORTHOLOGUE AFUA_2G14860)-RELATED"/>
    <property type="match status" value="1"/>
</dbReference>